<sequence length="212" mass="24151">MKIFREKQARWQRAGSHKGLIQNKRSLSESDPFKNGVYCNGLDIEIDGLTDCLEVRSTGETVETEFGPIKMTPTLQRKLKRERWRFDWTKAEGENLFALRVKGEDIIQGLISFSHEQGFTIVFLVESNPINVSHEGKYKGIGGHLFAIACYESKKHGNDGIVTMTAKTKLVDHYAKTLGIHSLGAKENMAIDELAAQKLIDKYIRKQYNIYR</sequence>
<keyword evidence="4" id="KW-1185">Reference proteome</keyword>
<dbReference type="EMBL" id="WKPI01000001">
    <property type="protein sequence ID" value="MSC31581.1"/>
    <property type="molecule type" value="Genomic_DNA"/>
</dbReference>
<evidence type="ECO:0000313" key="1">
    <source>
        <dbReference type="EMBL" id="MSA87786.1"/>
    </source>
</evidence>
<dbReference type="RefSeq" id="WP_154237492.1">
    <property type="nucleotide sequence ID" value="NZ_CALJPI010000118.1"/>
</dbReference>
<dbReference type="OrthoDB" id="9800543at2"/>
<evidence type="ECO:0000313" key="2">
    <source>
        <dbReference type="EMBL" id="MSC31581.1"/>
    </source>
</evidence>
<protein>
    <submittedName>
        <fullName evidence="1">Uncharacterized protein</fullName>
    </submittedName>
</protein>
<dbReference type="Proteomes" id="UP000480929">
    <property type="component" value="Unassembled WGS sequence"/>
</dbReference>
<evidence type="ECO:0000313" key="4">
    <source>
        <dbReference type="Proteomes" id="UP000480929"/>
    </source>
</evidence>
<name>A0A6N7S381_9FIRM</name>
<dbReference type="EMBL" id="WKPJ01000001">
    <property type="protein sequence ID" value="MSA87786.1"/>
    <property type="molecule type" value="Genomic_DNA"/>
</dbReference>
<gene>
    <name evidence="2" type="ORF">GKD88_00365</name>
    <name evidence="1" type="ORF">GKE08_00360</name>
</gene>
<evidence type="ECO:0000313" key="3">
    <source>
        <dbReference type="Proteomes" id="UP000433575"/>
    </source>
</evidence>
<organism evidence="1 3">
    <name type="scientific">Holdemania massiliensis</name>
    <dbReference type="NCBI Taxonomy" id="1468449"/>
    <lineage>
        <taxon>Bacteria</taxon>
        <taxon>Bacillati</taxon>
        <taxon>Bacillota</taxon>
        <taxon>Erysipelotrichia</taxon>
        <taxon>Erysipelotrichales</taxon>
        <taxon>Erysipelotrichaceae</taxon>
        <taxon>Holdemania</taxon>
    </lineage>
</organism>
<proteinExistence type="predicted"/>
<comment type="caution">
    <text evidence="1">The sequence shown here is derived from an EMBL/GenBank/DDBJ whole genome shotgun (WGS) entry which is preliminary data.</text>
</comment>
<dbReference type="AlphaFoldDB" id="A0A6N7S381"/>
<reference evidence="3 4" key="1">
    <citation type="journal article" date="2019" name="Nat. Med.">
        <title>A library of human gut bacterial isolates paired with longitudinal multiomics data enables mechanistic microbiome research.</title>
        <authorList>
            <person name="Poyet M."/>
            <person name="Groussin M."/>
            <person name="Gibbons S.M."/>
            <person name="Avila-Pacheco J."/>
            <person name="Jiang X."/>
            <person name="Kearney S.M."/>
            <person name="Perrotta A.R."/>
            <person name="Berdy B."/>
            <person name="Zhao S."/>
            <person name="Lieberman T.D."/>
            <person name="Swanson P.K."/>
            <person name="Smith M."/>
            <person name="Roesemann S."/>
            <person name="Alexander J.E."/>
            <person name="Rich S.A."/>
            <person name="Livny J."/>
            <person name="Vlamakis H."/>
            <person name="Clish C."/>
            <person name="Bullock K."/>
            <person name="Deik A."/>
            <person name="Scott J."/>
            <person name="Pierce K.A."/>
            <person name="Xavier R.J."/>
            <person name="Alm E.J."/>
        </authorList>
    </citation>
    <scope>NUCLEOTIDE SEQUENCE [LARGE SCALE GENOMIC DNA]</scope>
    <source>
        <strain evidence="1 3">BIOML-A4</strain>
        <strain evidence="2 4">BIOML-A5</strain>
    </source>
</reference>
<accession>A0A6N7S381</accession>
<dbReference type="Proteomes" id="UP000433575">
    <property type="component" value="Unassembled WGS sequence"/>
</dbReference>